<evidence type="ECO:0000313" key="5">
    <source>
        <dbReference type="Proteomes" id="UP000177870"/>
    </source>
</evidence>
<sequence>MANGKSKVALITGASSGMGKEMAKSLLKDGLTVVVAARSVEKMADLRELGAHPLRMDITDEASIQAAVNEIQDTYGKVDVLVNNAGFGCYGTVEETSIDDARYQFEVNIFGLARLTQLLLPKMREARSGKIINISSMGGKMYTPLGAWYHASKHALEGWSDCLRLELAAFNIDVVIIEPGIIRTAFGNVLMGPMLERSGNGPYAKLANSVAKATEKSYNSGSGSSPKVITDIVSKAVKARKPKTRYVAGQFAAPMIFIRKWFGD</sequence>
<comment type="similarity">
    <text evidence="1 3">Belongs to the short-chain dehydrogenases/reductases (SDR) family.</text>
</comment>
<dbReference type="SUPFAM" id="SSF51735">
    <property type="entry name" value="NAD(P)-binding Rossmann-fold domains"/>
    <property type="match status" value="1"/>
</dbReference>
<dbReference type="PANTHER" id="PTHR44169:SF6">
    <property type="entry name" value="NADPH-DEPENDENT 1-ACYLDIHYDROXYACETONE PHOSPHATE REDUCTASE"/>
    <property type="match status" value="1"/>
</dbReference>
<gene>
    <name evidence="4" type="ORF">BJP34_27735</name>
</gene>
<dbReference type="PRINTS" id="PR00081">
    <property type="entry name" value="GDHRDH"/>
</dbReference>
<evidence type="ECO:0000256" key="2">
    <source>
        <dbReference type="ARBA" id="ARBA00023002"/>
    </source>
</evidence>
<evidence type="ECO:0000256" key="3">
    <source>
        <dbReference type="RuleBase" id="RU000363"/>
    </source>
</evidence>
<dbReference type="PANTHER" id="PTHR44169">
    <property type="entry name" value="NADPH-DEPENDENT 1-ACYLDIHYDROXYACETONE PHOSPHATE REDUCTASE"/>
    <property type="match status" value="1"/>
</dbReference>
<dbReference type="KEGG" id="mpro:BJP34_27735"/>
<dbReference type="OrthoDB" id="9775296at2"/>
<dbReference type="GO" id="GO:0016491">
    <property type="term" value="F:oxidoreductase activity"/>
    <property type="evidence" value="ECO:0007669"/>
    <property type="project" value="UniProtKB-KW"/>
</dbReference>
<dbReference type="Proteomes" id="UP000177870">
    <property type="component" value="Chromosome"/>
</dbReference>
<dbReference type="InterPro" id="IPR036291">
    <property type="entry name" value="NAD(P)-bd_dom_sf"/>
</dbReference>
<dbReference type="Pfam" id="PF00106">
    <property type="entry name" value="adh_short"/>
    <property type="match status" value="1"/>
</dbReference>
<dbReference type="RefSeq" id="WP_070395129.1">
    <property type="nucleotide sequence ID" value="NZ_CP017599.1"/>
</dbReference>
<name>A0A1D8TYK5_9CYAN</name>
<protein>
    <submittedName>
        <fullName evidence="4">Short-chain dehydrogenase/reductase</fullName>
    </submittedName>
</protein>
<keyword evidence="2" id="KW-0560">Oxidoreductase</keyword>
<organism evidence="4 5">
    <name type="scientific">Moorena producens PAL-8-15-08-1</name>
    <dbReference type="NCBI Taxonomy" id="1458985"/>
    <lineage>
        <taxon>Bacteria</taxon>
        <taxon>Bacillati</taxon>
        <taxon>Cyanobacteriota</taxon>
        <taxon>Cyanophyceae</taxon>
        <taxon>Coleofasciculales</taxon>
        <taxon>Coleofasciculaceae</taxon>
        <taxon>Moorena</taxon>
    </lineage>
</organism>
<dbReference type="EMBL" id="CP017599">
    <property type="protein sequence ID" value="AOX02728.1"/>
    <property type="molecule type" value="Genomic_DNA"/>
</dbReference>
<dbReference type="InterPro" id="IPR002347">
    <property type="entry name" value="SDR_fam"/>
</dbReference>
<evidence type="ECO:0000256" key="1">
    <source>
        <dbReference type="ARBA" id="ARBA00006484"/>
    </source>
</evidence>
<reference evidence="5" key="1">
    <citation type="submission" date="2016-10" db="EMBL/GenBank/DDBJ databases">
        <title>Comparative genomics uncovers the prolific and rare metabolic potential of the cyanobacterial genus Moorea.</title>
        <authorList>
            <person name="Leao T."/>
            <person name="Castelao G."/>
            <person name="Korobeynikov A."/>
            <person name="Monroe E.A."/>
            <person name="Podell S."/>
            <person name="Glukhov E."/>
            <person name="Allen E."/>
            <person name="Gerwick W.H."/>
            <person name="Gerwick L."/>
        </authorList>
    </citation>
    <scope>NUCLEOTIDE SEQUENCE [LARGE SCALE GENOMIC DNA]</scope>
    <source>
        <strain evidence="5">PAL-8-15-08-1</strain>
    </source>
</reference>
<dbReference type="Gene3D" id="3.40.50.720">
    <property type="entry name" value="NAD(P)-binding Rossmann-like Domain"/>
    <property type="match status" value="1"/>
</dbReference>
<dbReference type="CDD" id="cd05374">
    <property type="entry name" value="17beta-HSD-like_SDR_c"/>
    <property type="match status" value="1"/>
</dbReference>
<dbReference type="PRINTS" id="PR00080">
    <property type="entry name" value="SDRFAMILY"/>
</dbReference>
<accession>A0A1D8TYK5</accession>
<evidence type="ECO:0000313" key="4">
    <source>
        <dbReference type="EMBL" id="AOX02728.1"/>
    </source>
</evidence>
<dbReference type="AlphaFoldDB" id="A0A1D8TYK5"/>
<proteinExistence type="inferred from homology"/>
<dbReference type="NCBIfam" id="NF004826">
    <property type="entry name" value="PRK06182.1"/>
    <property type="match status" value="1"/>
</dbReference>